<dbReference type="InterPro" id="IPR007372">
    <property type="entry name" value="Lipid/polyisoprenoid-bd_YceI"/>
</dbReference>
<dbReference type="OrthoDB" id="116832at2"/>
<accession>A0A444WBT0</accession>
<dbReference type="RefSeq" id="WP_129750676.1">
    <property type="nucleotide sequence ID" value="NZ_JUIW01000005.1"/>
</dbReference>
<evidence type="ECO:0000256" key="1">
    <source>
        <dbReference type="SAM" id="SignalP"/>
    </source>
</evidence>
<proteinExistence type="predicted"/>
<dbReference type="EMBL" id="JUIW01000005">
    <property type="protein sequence ID" value="RYJ43194.1"/>
    <property type="molecule type" value="Genomic_DNA"/>
</dbReference>
<protein>
    <submittedName>
        <fullName evidence="3">YceI-like protein</fullName>
    </submittedName>
</protein>
<dbReference type="PANTHER" id="PTHR34406:SF1">
    <property type="entry name" value="PROTEIN YCEI"/>
    <property type="match status" value="1"/>
</dbReference>
<dbReference type="Proteomes" id="UP000289775">
    <property type="component" value="Unassembled WGS sequence"/>
</dbReference>
<keyword evidence="4" id="KW-1185">Reference proteome</keyword>
<name>A0A444WBT0_9FLAO</name>
<gene>
    <name evidence="3" type="ORF">NU09_1532</name>
</gene>
<evidence type="ECO:0000313" key="3">
    <source>
        <dbReference type="EMBL" id="RYJ43194.1"/>
    </source>
</evidence>
<feature type="domain" description="Lipid/polyisoprenoid-binding YceI-like" evidence="2">
    <location>
        <begin position="23"/>
        <end position="181"/>
    </location>
</feature>
<dbReference type="PANTHER" id="PTHR34406">
    <property type="entry name" value="PROTEIN YCEI"/>
    <property type="match status" value="1"/>
</dbReference>
<sequence>MIKKSFLVFFMAAFVPFVCKAQKFATKKGNIKFEASVPSFEEVAAENKTVSAIFNADNGEMAVLALMKGFRFKVALMEEHFNESYAETAKYPKAVFKGSLENFHLADVTEKPKQFKITGELTLHGKAKKITDTAMVSKSGNTIIITGDFMVKPADFDIEVPSVVSKKVADEVQVAYSFSLDK</sequence>
<dbReference type="InterPro" id="IPR036761">
    <property type="entry name" value="TTHA0802/YceI-like_sf"/>
</dbReference>
<evidence type="ECO:0000313" key="4">
    <source>
        <dbReference type="Proteomes" id="UP000289775"/>
    </source>
</evidence>
<dbReference type="SUPFAM" id="SSF101874">
    <property type="entry name" value="YceI-like"/>
    <property type="match status" value="1"/>
</dbReference>
<comment type="caution">
    <text evidence="3">The sequence shown here is derived from an EMBL/GenBank/DDBJ whole genome shotgun (WGS) entry which is preliminary data.</text>
</comment>
<reference evidence="3 4" key="1">
    <citation type="submission" date="2014-12" db="EMBL/GenBank/DDBJ databases">
        <title>Genome sequence of Flavobacterium beibuense RSKm HC5.</title>
        <authorList>
            <person name="Kim J.F."/>
            <person name="Song J.Y."/>
            <person name="Kwak M.-J."/>
            <person name="Lee S.-W."/>
        </authorList>
    </citation>
    <scope>NUCLEOTIDE SEQUENCE [LARGE SCALE GENOMIC DNA]</scope>
    <source>
        <strain evidence="3 4">RSKm HC5</strain>
    </source>
</reference>
<dbReference type="AlphaFoldDB" id="A0A444WBT0"/>
<keyword evidence="1" id="KW-0732">Signal</keyword>
<organism evidence="3 4">
    <name type="scientific">Flavobacterium beibuense</name>
    <dbReference type="NCBI Taxonomy" id="657326"/>
    <lineage>
        <taxon>Bacteria</taxon>
        <taxon>Pseudomonadati</taxon>
        <taxon>Bacteroidota</taxon>
        <taxon>Flavobacteriia</taxon>
        <taxon>Flavobacteriales</taxon>
        <taxon>Flavobacteriaceae</taxon>
        <taxon>Flavobacterium</taxon>
    </lineage>
</organism>
<evidence type="ECO:0000259" key="2">
    <source>
        <dbReference type="SMART" id="SM00867"/>
    </source>
</evidence>
<dbReference type="Gene3D" id="2.40.128.110">
    <property type="entry name" value="Lipid/polyisoprenoid-binding, YceI-like"/>
    <property type="match status" value="1"/>
</dbReference>
<dbReference type="SMART" id="SM00867">
    <property type="entry name" value="YceI"/>
    <property type="match status" value="1"/>
</dbReference>
<dbReference type="Pfam" id="PF04264">
    <property type="entry name" value="YceI"/>
    <property type="match status" value="1"/>
</dbReference>
<feature type="signal peptide" evidence="1">
    <location>
        <begin position="1"/>
        <end position="21"/>
    </location>
</feature>
<feature type="chain" id="PRO_5019127340" evidence="1">
    <location>
        <begin position="22"/>
        <end position="182"/>
    </location>
</feature>